<dbReference type="InterPro" id="IPR036198">
    <property type="entry name" value="Ecotin_sf"/>
</dbReference>
<proteinExistence type="inferred from homology"/>
<accession>A0A431WQ63</accession>
<comment type="caution">
    <text evidence="3">The sequence shown here is derived from an EMBL/GenBank/DDBJ whole genome shotgun (WGS) entry which is preliminary data.</text>
</comment>
<dbReference type="SUPFAM" id="SSF49772">
    <property type="entry name" value="Ecotin, trypsin inhibitor"/>
    <property type="match status" value="1"/>
</dbReference>
<keyword evidence="4" id="KW-1185">Reference proteome</keyword>
<dbReference type="OrthoDB" id="997196at2"/>
<evidence type="ECO:0000256" key="2">
    <source>
        <dbReference type="SAM" id="SignalP"/>
    </source>
</evidence>
<sequence length="190" mass="21400">MTIIRQTIKHAIATSALAVSLLSFNALATSPAHPSGLNQNMITSQTYNASNYQIHEDSKMFPSPAEGMEQHILTLPPLDDEQNYMVEILIGQTKMVDCNKHGLTGELTQDSVKGWGYQFYRVNQITDGPSTMMACLELAKKEAFLQIPGNLKIRYDSRLPEVFYLPQGSEIRYRVWRVESIFNSSKLNAQ</sequence>
<dbReference type="RefSeq" id="WP_126521622.1">
    <property type="nucleotide sequence ID" value="NZ_RXNU01000011.1"/>
</dbReference>
<evidence type="ECO:0000256" key="1">
    <source>
        <dbReference type="ARBA" id="ARBA00010558"/>
    </source>
</evidence>
<dbReference type="GO" id="GO:0004867">
    <property type="term" value="F:serine-type endopeptidase inhibitor activity"/>
    <property type="evidence" value="ECO:0007669"/>
    <property type="project" value="InterPro"/>
</dbReference>
<evidence type="ECO:0000313" key="3">
    <source>
        <dbReference type="EMBL" id="RTR37603.1"/>
    </source>
</evidence>
<name>A0A431WQ63_9GAMM</name>
<dbReference type="PIRSF" id="PIRSF006865">
    <property type="entry name" value="Prot_inh_ecotin"/>
    <property type="match status" value="1"/>
</dbReference>
<reference evidence="3 4" key="1">
    <citation type="submission" date="2018-12" db="EMBL/GenBank/DDBJ databases">
        <authorList>
            <person name="Yu L."/>
        </authorList>
    </citation>
    <scope>NUCLEOTIDE SEQUENCE [LARGE SCALE GENOMIC DNA]</scope>
    <source>
        <strain evidence="3 4">HAW-EB2</strain>
    </source>
</reference>
<feature type="signal peptide" evidence="2">
    <location>
        <begin position="1"/>
        <end position="28"/>
    </location>
</feature>
<dbReference type="AlphaFoldDB" id="A0A431WQ63"/>
<dbReference type="Pfam" id="PF03974">
    <property type="entry name" value="Ecotin"/>
    <property type="match status" value="1"/>
</dbReference>
<dbReference type="PANTHER" id="PTHR35890:SF3">
    <property type="entry name" value="ECOTIN"/>
    <property type="match status" value="1"/>
</dbReference>
<keyword evidence="2" id="KW-0732">Signal</keyword>
<dbReference type="PANTHER" id="PTHR35890">
    <property type="match status" value="1"/>
</dbReference>
<protein>
    <submittedName>
        <fullName evidence="3">Ecotin</fullName>
    </submittedName>
</protein>
<feature type="chain" id="PRO_5019106082" evidence="2">
    <location>
        <begin position="29"/>
        <end position="190"/>
    </location>
</feature>
<gene>
    <name evidence="3" type="ORF">EKG38_17895</name>
</gene>
<organism evidence="3 4">
    <name type="scientific">Shewanella canadensis</name>
    <dbReference type="NCBI Taxonomy" id="271096"/>
    <lineage>
        <taxon>Bacteria</taxon>
        <taxon>Pseudomonadati</taxon>
        <taxon>Pseudomonadota</taxon>
        <taxon>Gammaproteobacteria</taxon>
        <taxon>Alteromonadales</taxon>
        <taxon>Shewanellaceae</taxon>
        <taxon>Shewanella</taxon>
    </lineage>
</organism>
<dbReference type="InterPro" id="IPR005658">
    <property type="entry name" value="Prot_inh_ecotin"/>
</dbReference>
<dbReference type="Proteomes" id="UP000267448">
    <property type="component" value="Unassembled WGS sequence"/>
</dbReference>
<evidence type="ECO:0000313" key="4">
    <source>
        <dbReference type="Proteomes" id="UP000267448"/>
    </source>
</evidence>
<dbReference type="EMBL" id="RXNU01000011">
    <property type="protein sequence ID" value="RTR37603.1"/>
    <property type="molecule type" value="Genomic_DNA"/>
</dbReference>
<dbReference type="Gene3D" id="2.60.40.550">
    <property type="entry name" value="Ecotin"/>
    <property type="match status" value="1"/>
</dbReference>
<dbReference type="NCBIfam" id="NF002987">
    <property type="entry name" value="PRK03719.1"/>
    <property type="match status" value="1"/>
</dbReference>
<comment type="similarity">
    <text evidence="1">Belongs to the protease inhibitor I11 (ecotin) family.</text>
</comment>